<evidence type="ECO:0000256" key="7">
    <source>
        <dbReference type="PROSITE-ProRule" id="PRU00473"/>
    </source>
</evidence>
<gene>
    <name evidence="11" type="ORF">J421_0225</name>
</gene>
<dbReference type="PROSITE" id="PS51123">
    <property type="entry name" value="OMPA_2"/>
    <property type="match status" value="1"/>
</dbReference>
<dbReference type="PATRIC" id="fig|861299.3.peg.229"/>
<comment type="subcellular location">
    <subcellularLocation>
        <location evidence="1">Cell membrane</location>
        <topology evidence="1">Single-pass membrane protein</topology>
    </subcellularLocation>
</comment>
<dbReference type="InterPro" id="IPR025713">
    <property type="entry name" value="MotB-like_N_dom"/>
</dbReference>
<dbReference type="InterPro" id="IPR006665">
    <property type="entry name" value="OmpA-like"/>
</dbReference>
<evidence type="ECO:0000256" key="2">
    <source>
        <dbReference type="ARBA" id="ARBA00008914"/>
    </source>
</evidence>
<feature type="transmembrane region" description="Helical" evidence="9">
    <location>
        <begin position="28"/>
        <end position="47"/>
    </location>
</feature>
<dbReference type="Gene3D" id="3.30.1330.60">
    <property type="entry name" value="OmpA-like domain"/>
    <property type="match status" value="1"/>
</dbReference>
<evidence type="ECO:0000313" key="11">
    <source>
        <dbReference type="EMBL" id="AHG87762.1"/>
    </source>
</evidence>
<keyword evidence="3" id="KW-1003">Cell membrane</keyword>
<name>W0RBD8_9BACT</name>
<dbReference type="Pfam" id="PF00691">
    <property type="entry name" value="OmpA"/>
    <property type="match status" value="1"/>
</dbReference>
<keyword evidence="12" id="KW-1185">Reference proteome</keyword>
<feature type="domain" description="OmpA-like" evidence="10">
    <location>
        <begin position="138"/>
        <end position="257"/>
    </location>
</feature>
<accession>W0RBD8</accession>
<evidence type="ECO:0000256" key="1">
    <source>
        <dbReference type="ARBA" id="ARBA00004162"/>
    </source>
</evidence>
<dbReference type="RefSeq" id="WP_025409318.1">
    <property type="nucleotide sequence ID" value="NZ_CP007128.1"/>
</dbReference>
<dbReference type="KEGG" id="gba:J421_0225"/>
<evidence type="ECO:0000256" key="3">
    <source>
        <dbReference type="ARBA" id="ARBA00022475"/>
    </source>
</evidence>
<evidence type="ECO:0000256" key="5">
    <source>
        <dbReference type="ARBA" id="ARBA00022989"/>
    </source>
</evidence>
<dbReference type="InterPro" id="IPR036737">
    <property type="entry name" value="OmpA-like_sf"/>
</dbReference>
<evidence type="ECO:0000256" key="4">
    <source>
        <dbReference type="ARBA" id="ARBA00022692"/>
    </source>
</evidence>
<dbReference type="SUPFAM" id="SSF103088">
    <property type="entry name" value="OmpA-like"/>
    <property type="match status" value="1"/>
</dbReference>
<keyword evidence="6 7" id="KW-0472">Membrane</keyword>
<proteinExistence type="inferred from homology"/>
<evidence type="ECO:0000256" key="9">
    <source>
        <dbReference type="SAM" id="Phobius"/>
    </source>
</evidence>
<dbReference type="eggNOG" id="COG1360">
    <property type="taxonomic scope" value="Bacteria"/>
</dbReference>
<organism evidence="11 12">
    <name type="scientific">Gemmatirosa kalamazoonensis</name>
    <dbReference type="NCBI Taxonomy" id="861299"/>
    <lineage>
        <taxon>Bacteria</taxon>
        <taxon>Pseudomonadati</taxon>
        <taxon>Gemmatimonadota</taxon>
        <taxon>Gemmatimonadia</taxon>
        <taxon>Gemmatimonadales</taxon>
        <taxon>Gemmatimonadaceae</taxon>
        <taxon>Gemmatirosa</taxon>
    </lineage>
</organism>
<dbReference type="PANTHER" id="PTHR30329:SF21">
    <property type="entry name" value="LIPOPROTEIN YIAD-RELATED"/>
    <property type="match status" value="1"/>
</dbReference>
<protein>
    <submittedName>
        <fullName evidence="11">Motility protein B, N-terminal domain protein</fullName>
    </submittedName>
</protein>
<evidence type="ECO:0000259" key="10">
    <source>
        <dbReference type="PROSITE" id="PS51123"/>
    </source>
</evidence>
<dbReference type="FunCoup" id="W0RBD8">
    <property type="interactions" value="274"/>
</dbReference>
<keyword evidence="4 9" id="KW-0812">Transmembrane</keyword>
<evidence type="ECO:0000256" key="8">
    <source>
        <dbReference type="SAM" id="MobiDB-lite"/>
    </source>
</evidence>
<evidence type="ECO:0000313" key="12">
    <source>
        <dbReference type="Proteomes" id="UP000019151"/>
    </source>
</evidence>
<dbReference type="Pfam" id="PF13677">
    <property type="entry name" value="MotB_plug"/>
    <property type="match status" value="1"/>
</dbReference>
<dbReference type="AlphaFoldDB" id="W0RBD8"/>
<comment type="similarity">
    <text evidence="2">Belongs to the MotB family.</text>
</comment>
<dbReference type="Proteomes" id="UP000019151">
    <property type="component" value="Chromosome"/>
</dbReference>
<keyword evidence="5 9" id="KW-1133">Transmembrane helix</keyword>
<dbReference type="GO" id="GO:0005886">
    <property type="term" value="C:plasma membrane"/>
    <property type="evidence" value="ECO:0007669"/>
    <property type="project" value="UniProtKB-SubCell"/>
</dbReference>
<dbReference type="OrthoDB" id="9815217at2"/>
<dbReference type="PANTHER" id="PTHR30329">
    <property type="entry name" value="STATOR ELEMENT OF FLAGELLAR MOTOR COMPLEX"/>
    <property type="match status" value="1"/>
</dbReference>
<sequence>MSKDAKKIVIVRKKKVAGGAHHGGSWKVAYADFVTAMMAFFMVMWILGMDDKLKQAIEGYFSNPIGYKKGYSAGASPISSGASPSKVQTSQLRMIVRNQESQKFNVLAQQLREMLAKNGELQRLGAKVEVGVTKEGLRIELIETGRGDVFFALGSAQMKPAAVIVLHAIAPELEPLPNPIVLEGHTDAASFGSNAGFTNWELSAERANAARRVLTASGLSPERVAEVRGLADRHLRVPENPLDPSNRRISVLLRYRDLGADEAAIGDSVPGVVAMPHAASVDGAPRVAPPRRAPAAASPAASAVPGQS</sequence>
<dbReference type="CDD" id="cd07185">
    <property type="entry name" value="OmpA_C-like"/>
    <property type="match status" value="1"/>
</dbReference>
<feature type="region of interest" description="Disordered" evidence="8">
    <location>
        <begin position="282"/>
        <end position="308"/>
    </location>
</feature>
<dbReference type="InParanoid" id="W0RBD8"/>
<dbReference type="InterPro" id="IPR050330">
    <property type="entry name" value="Bact_OuterMem_StrucFunc"/>
</dbReference>
<evidence type="ECO:0000256" key="6">
    <source>
        <dbReference type="ARBA" id="ARBA00023136"/>
    </source>
</evidence>
<feature type="compositionally biased region" description="Low complexity" evidence="8">
    <location>
        <begin position="293"/>
        <end position="308"/>
    </location>
</feature>
<reference evidence="11 12" key="1">
    <citation type="journal article" date="2014" name="Genome Announc.">
        <title>Genome Sequence and Methylome of Soil Bacterium Gemmatirosa kalamazoonensis KBS708T, a Member of the Rarely Cultivated Gemmatimonadetes Phylum.</title>
        <authorList>
            <person name="Debruyn J.M."/>
            <person name="Radosevich M."/>
            <person name="Wommack K.E."/>
            <person name="Polson S.W."/>
            <person name="Hauser L.J."/>
            <person name="Fawaz M.N."/>
            <person name="Korlach J."/>
            <person name="Tsai Y.C."/>
        </authorList>
    </citation>
    <scope>NUCLEOTIDE SEQUENCE [LARGE SCALE GENOMIC DNA]</scope>
    <source>
        <strain evidence="11 12">KBS708</strain>
    </source>
</reference>
<dbReference type="EMBL" id="CP007128">
    <property type="protein sequence ID" value="AHG87762.1"/>
    <property type="molecule type" value="Genomic_DNA"/>
</dbReference>
<dbReference type="STRING" id="861299.J421_0225"/>
<dbReference type="HOGENOM" id="CLU_016890_3_1_0"/>